<dbReference type="RefSeq" id="XP_064770413.1">
    <property type="nucleotide sequence ID" value="XM_064909493.1"/>
</dbReference>
<feature type="transmembrane region" description="Helical" evidence="1">
    <location>
        <begin position="12"/>
        <end position="31"/>
    </location>
</feature>
<protein>
    <submittedName>
        <fullName evidence="2">Uncharacterized protein</fullName>
    </submittedName>
</protein>
<keyword evidence="1" id="KW-0472">Membrane</keyword>
<dbReference type="Proteomes" id="UP001498771">
    <property type="component" value="Unassembled WGS sequence"/>
</dbReference>
<comment type="caution">
    <text evidence="2">The sequence shown here is derived from an EMBL/GenBank/DDBJ whole genome shotgun (WGS) entry which is preliminary data.</text>
</comment>
<dbReference type="PROSITE" id="PS51257">
    <property type="entry name" value="PROKAR_LIPOPROTEIN"/>
    <property type="match status" value="1"/>
</dbReference>
<keyword evidence="1" id="KW-1133">Transmembrane helix</keyword>
<organism evidence="2 3">
    <name type="scientific">Myxozyma melibiosi</name>
    <dbReference type="NCBI Taxonomy" id="54550"/>
    <lineage>
        <taxon>Eukaryota</taxon>
        <taxon>Fungi</taxon>
        <taxon>Dikarya</taxon>
        <taxon>Ascomycota</taxon>
        <taxon>Saccharomycotina</taxon>
        <taxon>Lipomycetes</taxon>
        <taxon>Lipomycetales</taxon>
        <taxon>Lipomycetaceae</taxon>
        <taxon>Myxozyma</taxon>
    </lineage>
</organism>
<evidence type="ECO:0000313" key="2">
    <source>
        <dbReference type="EMBL" id="KAK7207380.1"/>
    </source>
</evidence>
<accession>A0ABR1FBZ5</accession>
<evidence type="ECO:0000313" key="3">
    <source>
        <dbReference type="Proteomes" id="UP001498771"/>
    </source>
</evidence>
<reference evidence="2 3" key="1">
    <citation type="submission" date="2024-03" db="EMBL/GenBank/DDBJ databases">
        <title>Genome-scale model development and genomic sequencing of the oleaginous clade Lipomyces.</title>
        <authorList>
            <consortium name="Lawrence Berkeley National Laboratory"/>
            <person name="Czajka J.J."/>
            <person name="Han Y."/>
            <person name="Kim J."/>
            <person name="Mondo S.J."/>
            <person name="Hofstad B.A."/>
            <person name="Robles A."/>
            <person name="Haridas S."/>
            <person name="Riley R."/>
            <person name="LaButti K."/>
            <person name="Pangilinan J."/>
            <person name="Andreopoulos W."/>
            <person name="Lipzen A."/>
            <person name="Yan J."/>
            <person name="Wang M."/>
            <person name="Ng V."/>
            <person name="Grigoriev I.V."/>
            <person name="Spatafora J.W."/>
            <person name="Magnuson J.K."/>
            <person name="Baker S.E."/>
            <person name="Pomraning K.R."/>
        </authorList>
    </citation>
    <scope>NUCLEOTIDE SEQUENCE [LARGE SCALE GENOMIC DNA]</scope>
    <source>
        <strain evidence="2 3">Phaff 52-87</strain>
    </source>
</reference>
<sequence length="490" mass="56974">MARPLTLRSTTVLAVMVLVACLWYFTGVYTIQSWTLAKDYACGPSENQQKSESSETISSSNFVDKEADNTDVVTAYEKLAAKCEDPYRLPGYLYLPELEEDYRETRWIPFRDTFHELPALAGTVYPPENNDTEAMLLANNEIGSEFFDAAPTSWMKRLVIYHNISNKVEQAKRLEKPLILSTREREIMRQMKWVNNRRVLYVGDSVDRIPILSLCEELGLEMVSDGGPVHGKRQTTVYCHVPSINFTVVQWHVPGMLTFRPDWWWEKEMSIVAFEERFEEIYLKYSLPLAINPAGKAPDLVFVQTGLWDERAIRYAEYFAGELDGEETPNANRTRIPWSLTTQLTWTQLRFINVRFQKLVHKLQDMFGEETPIMYRSLTMRKDSKLADLPVISIDRMHRSMAKHLNLEVFDWGRLIYGHSNYFKDQMHVLSGPLTWLWNDMMLGYLFRAAGGVEEQGKIVQWPEIGTAKSWNTGENWNRCHRYLTGNDNR</sequence>
<gene>
    <name evidence="2" type="ORF">BZA70DRAFT_12005</name>
</gene>
<dbReference type="GeneID" id="90035005"/>
<keyword evidence="1" id="KW-0812">Transmembrane</keyword>
<evidence type="ECO:0000256" key="1">
    <source>
        <dbReference type="SAM" id="Phobius"/>
    </source>
</evidence>
<proteinExistence type="predicted"/>
<dbReference type="EMBL" id="JBBJBU010000001">
    <property type="protein sequence ID" value="KAK7207380.1"/>
    <property type="molecule type" value="Genomic_DNA"/>
</dbReference>
<name>A0ABR1FBZ5_9ASCO</name>
<keyword evidence="3" id="KW-1185">Reference proteome</keyword>